<feature type="signal peptide" evidence="1">
    <location>
        <begin position="1"/>
        <end position="17"/>
    </location>
</feature>
<keyword evidence="3" id="KW-1185">Reference proteome</keyword>
<dbReference type="Proteomes" id="UP000824281">
    <property type="component" value="Chromosome"/>
</dbReference>
<evidence type="ECO:0000256" key="1">
    <source>
        <dbReference type="SAM" id="SignalP"/>
    </source>
</evidence>
<accession>A0ABX8ZQG9</accession>
<proteinExistence type="predicted"/>
<evidence type="ECO:0000313" key="3">
    <source>
        <dbReference type="Proteomes" id="UP000824281"/>
    </source>
</evidence>
<evidence type="ECO:0008006" key="4">
    <source>
        <dbReference type="Google" id="ProtNLM"/>
    </source>
</evidence>
<dbReference type="RefSeq" id="WP_221425355.1">
    <property type="nucleotide sequence ID" value="NZ_CP081295.1"/>
</dbReference>
<dbReference type="EMBL" id="CP081295">
    <property type="protein sequence ID" value="QZD89878.1"/>
    <property type="molecule type" value="Genomic_DNA"/>
</dbReference>
<protein>
    <recommendedName>
        <fullName evidence="4">Lipoprotein</fullName>
    </recommendedName>
</protein>
<dbReference type="PROSITE" id="PS51257">
    <property type="entry name" value="PROKAR_LIPOPROTEIN"/>
    <property type="match status" value="1"/>
</dbReference>
<evidence type="ECO:0000313" key="2">
    <source>
        <dbReference type="EMBL" id="QZD89878.1"/>
    </source>
</evidence>
<sequence>MKTLLSALALLSLSACAVIPDTPRVNGDAAAQGTPVAIGEPVWTGDAILTPLSVVEDSRCPENVRCIWAGKLTVSTRITSTHWAQTANLTLGEPHEVLSRTYVLVSGTPEKRGEEAIPADAYRFTFERR</sequence>
<feature type="chain" id="PRO_5046641693" description="Lipoprotein" evidence="1">
    <location>
        <begin position="18"/>
        <end position="129"/>
    </location>
</feature>
<keyword evidence="1" id="KW-0732">Signal</keyword>
<organism evidence="2 3">
    <name type="scientific">Qipengyuania aurantiaca</name>
    <dbReference type="NCBI Taxonomy" id="2867233"/>
    <lineage>
        <taxon>Bacteria</taxon>
        <taxon>Pseudomonadati</taxon>
        <taxon>Pseudomonadota</taxon>
        <taxon>Alphaproteobacteria</taxon>
        <taxon>Sphingomonadales</taxon>
        <taxon>Erythrobacteraceae</taxon>
        <taxon>Qipengyuania</taxon>
    </lineage>
</organism>
<gene>
    <name evidence="2" type="ORF">K3148_00210</name>
</gene>
<name>A0ABX8ZQG9_9SPHN</name>
<reference evidence="2 3" key="1">
    <citation type="submission" date="2021-08" db="EMBL/GenBank/DDBJ databases">
        <title>Comparative Genomics Analysis of the Genus Qipengyuania Reveals Extensive Genetic Diversity and Metabolic Versatility, Including the Description of Fifteen Novel Species.</title>
        <authorList>
            <person name="Liu Y."/>
        </authorList>
    </citation>
    <scope>NUCLEOTIDE SEQUENCE [LARGE SCALE GENOMIC DNA]</scope>
    <source>
        <strain evidence="2 3">1NDH13</strain>
    </source>
</reference>